<dbReference type="InterPro" id="IPR036291">
    <property type="entry name" value="NAD(P)-bd_dom_sf"/>
</dbReference>
<evidence type="ECO:0000256" key="1">
    <source>
        <dbReference type="ARBA" id="ARBA00023002"/>
    </source>
</evidence>
<proteinExistence type="predicted"/>
<dbReference type="EMBL" id="ML976696">
    <property type="protein sequence ID" value="KAF1970988.1"/>
    <property type="molecule type" value="Genomic_DNA"/>
</dbReference>
<dbReference type="GO" id="GO:0016491">
    <property type="term" value="F:oxidoreductase activity"/>
    <property type="evidence" value="ECO:0007669"/>
    <property type="project" value="UniProtKB-KW"/>
</dbReference>
<protein>
    <submittedName>
        <fullName evidence="2">NAD(P)-binding protein</fullName>
    </submittedName>
</protein>
<reference evidence="2" key="1">
    <citation type="journal article" date="2020" name="Stud. Mycol.">
        <title>101 Dothideomycetes genomes: a test case for predicting lifestyles and emergence of pathogens.</title>
        <authorList>
            <person name="Haridas S."/>
            <person name="Albert R."/>
            <person name="Binder M."/>
            <person name="Bloem J."/>
            <person name="Labutti K."/>
            <person name="Salamov A."/>
            <person name="Andreopoulos B."/>
            <person name="Baker S."/>
            <person name="Barry K."/>
            <person name="Bills G."/>
            <person name="Bluhm B."/>
            <person name="Cannon C."/>
            <person name="Castanera R."/>
            <person name="Culley D."/>
            <person name="Daum C."/>
            <person name="Ezra D."/>
            <person name="Gonzalez J."/>
            <person name="Henrissat B."/>
            <person name="Kuo A."/>
            <person name="Liang C."/>
            <person name="Lipzen A."/>
            <person name="Lutzoni F."/>
            <person name="Magnuson J."/>
            <person name="Mondo S."/>
            <person name="Nolan M."/>
            <person name="Ohm R."/>
            <person name="Pangilinan J."/>
            <person name="Park H.-J."/>
            <person name="Ramirez L."/>
            <person name="Alfaro M."/>
            <person name="Sun H."/>
            <person name="Tritt A."/>
            <person name="Yoshinaga Y."/>
            <person name="Zwiers L.-H."/>
            <person name="Turgeon B."/>
            <person name="Goodwin S."/>
            <person name="Spatafora J."/>
            <person name="Crous P."/>
            <person name="Grigoriev I."/>
        </authorList>
    </citation>
    <scope>NUCLEOTIDE SEQUENCE</scope>
    <source>
        <strain evidence="2">CBS 107.79</strain>
    </source>
</reference>
<evidence type="ECO:0000313" key="3">
    <source>
        <dbReference type="Proteomes" id="UP000800036"/>
    </source>
</evidence>
<dbReference type="Gene3D" id="3.40.50.720">
    <property type="entry name" value="NAD(P)-binding Rossmann-like Domain"/>
    <property type="match status" value="1"/>
</dbReference>
<sequence length="356" mass="39329">MVTCMKVISGAGSGRPSPESLFLRHPPPEEGVGATVNANCPTQASYEATFAHNFWKQMLSRVPAIPARTELTGKTVLVTGANVGLGFEAVRNFLRLWPSLVIMGVRSVDKGEAAAAALRREFLDARIEVWELDMESFRSVQAFAARAERELDRLHVAVFNAGLGKLKFERVDEGGCHEVTIQLRPTTSLSEPGRLSIVNSGASLGLSLEDPGDGRLFDSFDRPEKFDGFGQYGLSKLLVMIFVAKLAQKIDPKEVIVNCTDPGATKGTSFFRNVNWIMSIVLRAFLGLIGRLTVDASRIYLHSTLALGEESHGSWTDWIIRAWPKTMYTDEGHQMGERLWDETLEELKFAGVKEKL</sequence>
<keyword evidence="1" id="KW-0560">Oxidoreductase</keyword>
<evidence type="ECO:0000313" key="2">
    <source>
        <dbReference type="EMBL" id="KAF1970988.1"/>
    </source>
</evidence>
<dbReference type="PANTHER" id="PTHR43157">
    <property type="entry name" value="PHOSPHATIDYLINOSITOL-GLYCAN BIOSYNTHESIS CLASS F PROTEIN-RELATED"/>
    <property type="match status" value="1"/>
</dbReference>
<dbReference type="Pfam" id="PF00106">
    <property type="entry name" value="adh_short"/>
    <property type="match status" value="1"/>
</dbReference>
<dbReference type="PRINTS" id="PR00081">
    <property type="entry name" value="GDHRDH"/>
</dbReference>
<dbReference type="InterPro" id="IPR002347">
    <property type="entry name" value="SDR_fam"/>
</dbReference>
<organism evidence="2 3">
    <name type="scientific">Bimuria novae-zelandiae CBS 107.79</name>
    <dbReference type="NCBI Taxonomy" id="1447943"/>
    <lineage>
        <taxon>Eukaryota</taxon>
        <taxon>Fungi</taxon>
        <taxon>Dikarya</taxon>
        <taxon>Ascomycota</taxon>
        <taxon>Pezizomycotina</taxon>
        <taxon>Dothideomycetes</taxon>
        <taxon>Pleosporomycetidae</taxon>
        <taxon>Pleosporales</taxon>
        <taxon>Massarineae</taxon>
        <taxon>Didymosphaeriaceae</taxon>
        <taxon>Bimuria</taxon>
    </lineage>
</organism>
<accession>A0A6A5V276</accession>
<dbReference type="PANTHER" id="PTHR43157:SF35">
    <property type="entry name" value="DEHYDROGENASE_REDUCTASE FAMILY PROTEIN, PUTATIVE-RELATED"/>
    <property type="match status" value="1"/>
</dbReference>
<dbReference type="OrthoDB" id="542013at2759"/>
<keyword evidence="3" id="KW-1185">Reference proteome</keyword>
<name>A0A6A5V276_9PLEO</name>
<dbReference type="SUPFAM" id="SSF51735">
    <property type="entry name" value="NAD(P)-binding Rossmann-fold domains"/>
    <property type="match status" value="1"/>
</dbReference>
<dbReference type="Proteomes" id="UP000800036">
    <property type="component" value="Unassembled WGS sequence"/>
</dbReference>
<gene>
    <name evidence="2" type="ORF">BU23DRAFT_648372</name>
</gene>
<dbReference type="AlphaFoldDB" id="A0A6A5V276"/>